<keyword evidence="3" id="KW-1185">Reference proteome</keyword>
<protein>
    <submittedName>
        <fullName evidence="2">Uncharacterized protein</fullName>
    </submittedName>
</protein>
<feature type="compositionally biased region" description="Low complexity" evidence="1">
    <location>
        <begin position="11"/>
        <end position="26"/>
    </location>
</feature>
<feature type="compositionally biased region" description="Low complexity" evidence="1">
    <location>
        <begin position="327"/>
        <end position="336"/>
    </location>
</feature>
<evidence type="ECO:0000256" key="1">
    <source>
        <dbReference type="SAM" id="MobiDB-lite"/>
    </source>
</evidence>
<reference evidence="2 3" key="1">
    <citation type="journal article" date="2015" name="Fungal Genet. Biol.">
        <title>Evolution of novel wood decay mechanisms in Agaricales revealed by the genome sequences of Fistulina hepatica and Cylindrobasidium torrendii.</title>
        <authorList>
            <person name="Floudas D."/>
            <person name="Held B.W."/>
            <person name="Riley R."/>
            <person name="Nagy L.G."/>
            <person name="Koehler G."/>
            <person name="Ransdell A.S."/>
            <person name="Younus H."/>
            <person name="Chow J."/>
            <person name="Chiniquy J."/>
            <person name="Lipzen A."/>
            <person name="Tritt A."/>
            <person name="Sun H."/>
            <person name="Haridas S."/>
            <person name="LaButti K."/>
            <person name="Ohm R.A."/>
            <person name="Kues U."/>
            <person name="Blanchette R.A."/>
            <person name="Grigoriev I.V."/>
            <person name="Minto R.E."/>
            <person name="Hibbett D.S."/>
        </authorList>
    </citation>
    <scope>NUCLEOTIDE SEQUENCE [LARGE SCALE GENOMIC DNA]</scope>
    <source>
        <strain evidence="2 3">ATCC 64428</strain>
    </source>
</reference>
<feature type="region of interest" description="Disordered" evidence="1">
    <location>
        <begin position="315"/>
        <end position="340"/>
    </location>
</feature>
<dbReference type="Proteomes" id="UP000054144">
    <property type="component" value="Unassembled WGS sequence"/>
</dbReference>
<accession>A0A0D7A7E9</accession>
<evidence type="ECO:0000313" key="2">
    <source>
        <dbReference type="EMBL" id="KIY45826.1"/>
    </source>
</evidence>
<feature type="region of interest" description="Disordered" evidence="1">
    <location>
        <begin position="1"/>
        <end position="36"/>
    </location>
</feature>
<sequence length="410" mass="45037">MAPGTLEPPRTRSTTSSTSGLTTMTTLANNAGTPLASDASHPRVTYVRINDTTFKHNDLSEQHRNWDSWSRQISYILDMSGSAADILDGSLAQPDRDYEPIAHSNWRQMDRAIRALCLKHMSLAEISFVEDGAFPASSQMWDALRARHTKLGPMIQVLDMRSILTMRFSPEPSSLLSYADEIIRRSDTFFKMGMPTADMFRVLFLVSALENPVFTQAKERIICEIQSSTLEKPYTAATFITALRGIKTSLESGQFSEPLLANTARTATVTNVRQCTNVPNCKTPKTHTLPYCTAPGGGMAGKSVSEAQAQRRIDRGLPPLPARESTKAAQSSSSSSKAKKVFRDKTGRAYIVDLDSITAVTEDPDDSSDNPSSLLTTVHSDELSSVLADIDHNVRGSMTDADLLHWFPLS</sequence>
<proteinExistence type="predicted"/>
<dbReference type="OrthoDB" id="2941894at2759"/>
<organism evidence="2 3">
    <name type="scientific">Fistulina hepatica ATCC 64428</name>
    <dbReference type="NCBI Taxonomy" id="1128425"/>
    <lineage>
        <taxon>Eukaryota</taxon>
        <taxon>Fungi</taxon>
        <taxon>Dikarya</taxon>
        <taxon>Basidiomycota</taxon>
        <taxon>Agaricomycotina</taxon>
        <taxon>Agaricomycetes</taxon>
        <taxon>Agaricomycetidae</taxon>
        <taxon>Agaricales</taxon>
        <taxon>Fistulinaceae</taxon>
        <taxon>Fistulina</taxon>
    </lineage>
</organism>
<evidence type="ECO:0000313" key="3">
    <source>
        <dbReference type="Proteomes" id="UP000054144"/>
    </source>
</evidence>
<dbReference type="AlphaFoldDB" id="A0A0D7A7E9"/>
<gene>
    <name evidence="2" type="ORF">FISHEDRAFT_60688</name>
</gene>
<dbReference type="EMBL" id="KN882045">
    <property type="protein sequence ID" value="KIY45826.1"/>
    <property type="molecule type" value="Genomic_DNA"/>
</dbReference>
<name>A0A0D7A7E9_9AGAR</name>